<comment type="similarity">
    <text evidence="2">Belongs to the small GTPase superfamily. Arf family.</text>
</comment>
<evidence type="ECO:0000256" key="2">
    <source>
        <dbReference type="ARBA" id="ARBA00010290"/>
    </source>
</evidence>
<evidence type="ECO:0000256" key="1">
    <source>
        <dbReference type="ARBA" id="ARBA00004555"/>
    </source>
</evidence>
<comment type="caution">
    <text evidence="13">The sequence shown here is derived from an EMBL/GenBank/DDBJ whole genome shotgun (WGS) entry which is preliminary data.</text>
</comment>
<accession>A0A1R2B451</accession>
<keyword evidence="14" id="KW-1185">Reference proteome</keyword>
<evidence type="ECO:0000256" key="7">
    <source>
        <dbReference type="ARBA" id="ARBA00022927"/>
    </source>
</evidence>
<feature type="binding site" evidence="12">
    <location>
        <position position="10"/>
    </location>
    <ligand>
        <name>Mg(2+)</name>
        <dbReference type="ChEBI" id="CHEBI:18420"/>
    </ligand>
</feature>
<evidence type="ECO:0000256" key="6">
    <source>
        <dbReference type="ARBA" id="ARBA00022892"/>
    </source>
</evidence>
<evidence type="ECO:0008006" key="15">
    <source>
        <dbReference type="Google" id="ProtNLM"/>
    </source>
</evidence>
<keyword evidence="12" id="KW-0460">Magnesium</keyword>
<evidence type="ECO:0000256" key="11">
    <source>
        <dbReference type="PIRSR" id="PIRSR606689-1"/>
    </source>
</evidence>
<evidence type="ECO:0000256" key="12">
    <source>
        <dbReference type="PIRSR" id="PIRSR606689-2"/>
    </source>
</evidence>
<organism evidence="13 14">
    <name type="scientific">Stentor coeruleus</name>
    <dbReference type="NCBI Taxonomy" id="5963"/>
    <lineage>
        <taxon>Eukaryota</taxon>
        <taxon>Sar</taxon>
        <taxon>Alveolata</taxon>
        <taxon>Ciliophora</taxon>
        <taxon>Postciliodesmatophora</taxon>
        <taxon>Heterotrichea</taxon>
        <taxon>Heterotrichida</taxon>
        <taxon>Stentoridae</taxon>
        <taxon>Stentor</taxon>
    </lineage>
</organism>
<dbReference type="InterPro" id="IPR027417">
    <property type="entry name" value="P-loop_NTPase"/>
</dbReference>
<evidence type="ECO:0000313" key="13">
    <source>
        <dbReference type="EMBL" id="OMJ71564.1"/>
    </source>
</evidence>
<keyword evidence="3" id="KW-0813">Transport</keyword>
<dbReference type="FunFam" id="3.40.50.300:FF:003500">
    <property type="entry name" value="ADP-ribosylation factor 1"/>
    <property type="match status" value="1"/>
</dbReference>
<evidence type="ECO:0000256" key="3">
    <source>
        <dbReference type="ARBA" id="ARBA00022448"/>
    </source>
</evidence>
<dbReference type="GO" id="GO:0005794">
    <property type="term" value="C:Golgi apparatus"/>
    <property type="evidence" value="ECO:0007669"/>
    <property type="project" value="UniProtKB-SubCell"/>
</dbReference>
<dbReference type="SMART" id="SM00178">
    <property type="entry name" value="SAR"/>
    <property type="match status" value="1"/>
</dbReference>
<dbReference type="EMBL" id="MPUH01000978">
    <property type="protein sequence ID" value="OMJ71564.1"/>
    <property type="molecule type" value="Genomic_DNA"/>
</dbReference>
<dbReference type="GO" id="GO:0046872">
    <property type="term" value="F:metal ion binding"/>
    <property type="evidence" value="ECO:0007669"/>
    <property type="project" value="UniProtKB-KW"/>
</dbReference>
<keyword evidence="12" id="KW-0479">Metal-binding</keyword>
<name>A0A1R2B451_9CILI</name>
<evidence type="ECO:0000256" key="10">
    <source>
        <dbReference type="ARBA" id="ARBA00023288"/>
    </source>
</evidence>
<comment type="subcellular location">
    <subcellularLocation>
        <location evidence="1">Golgi apparatus</location>
    </subcellularLocation>
</comment>
<feature type="binding site" evidence="12">
    <location>
        <position position="27"/>
    </location>
    <ligand>
        <name>Mg(2+)</name>
        <dbReference type="ChEBI" id="CHEBI:18420"/>
    </ligand>
</feature>
<dbReference type="OrthoDB" id="2011769at2759"/>
<dbReference type="Gene3D" id="3.40.50.300">
    <property type="entry name" value="P-loop containing nucleotide triphosphate hydrolases"/>
    <property type="match status" value="1"/>
</dbReference>
<dbReference type="Proteomes" id="UP000187209">
    <property type="component" value="Unassembled WGS sequence"/>
</dbReference>
<dbReference type="SMART" id="SM00177">
    <property type="entry name" value="ARF"/>
    <property type="match status" value="1"/>
</dbReference>
<dbReference type="SUPFAM" id="SSF52540">
    <property type="entry name" value="P-loop containing nucleoside triphosphate hydrolases"/>
    <property type="match status" value="1"/>
</dbReference>
<evidence type="ECO:0000313" key="14">
    <source>
        <dbReference type="Proteomes" id="UP000187209"/>
    </source>
</evidence>
<keyword evidence="9 11" id="KW-0342">GTP-binding</keyword>
<keyword evidence="4" id="KW-0519">Myristate</keyword>
<dbReference type="PANTHER" id="PTHR11711">
    <property type="entry name" value="ADP RIBOSYLATION FACTOR-RELATED"/>
    <property type="match status" value="1"/>
</dbReference>
<keyword evidence="5 11" id="KW-0547">Nucleotide-binding</keyword>
<evidence type="ECO:0000256" key="5">
    <source>
        <dbReference type="ARBA" id="ARBA00022741"/>
    </source>
</evidence>
<keyword evidence="6" id="KW-0931">ER-Golgi transport</keyword>
<dbReference type="GO" id="GO:0016192">
    <property type="term" value="P:vesicle-mediated transport"/>
    <property type="evidence" value="ECO:0007669"/>
    <property type="project" value="UniProtKB-KW"/>
</dbReference>
<sequence>MIGLDASGKTTLLYTLRLSEVNTSFLTIGLTYETAQNHKLSIISWDIGLSDRSSLYNQFYENAEGIIFLVDSNDRSRINYAREELQRFIYNEKLRLLPLLIYANKQDIINSMSAGEIADRLGIQSNEKSCRVQSSCVITGYGIIEGLEWINKAIKNKDNDAR</sequence>
<keyword evidence="7" id="KW-0653">Protein transport</keyword>
<keyword evidence="10" id="KW-0449">Lipoprotein</keyword>
<dbReference type="InterPro" id="IPR006689">
    <property type="entry name" value="Small_GTPase_ARF/SAR"/>
</dbReference>
<protein>
    <recommendedName>
        <fullName evidence="15">ADP-ribosylation factor</fullName>
    </recommendedName>
</protein>
<dbReference type="GO" id="GO:0015031">
    <property type="term" value="P:protein transport"/>
    <property type="evidence" value="ECO:0007669"/>
    <property type="project" value="UniProtKB-KW"/>
</dbReference>
<evidence type="ECO:0000256" key="8">
    <source>
        <dbReference type="ARBA" id="ARBA00023034"/>
    </source>
</evidence>
<gene>
    <name evidence="13" type="ORF">SteCoe_30182</name>
</gene>
<dbReference type="AlphaFoldDB" id="A0A1R2B451"/>
<evidence type="ECO:0000256" key="4">
    <source>
        <dbReference type="ARBA" id="ARBA00022707"/>
    </source>
</evidence>
<keyword evidence="8" id="KW-0333">Golgi apparatus</keyword>
<dbReference type="Pfam" id="PF00025">
    <property type="entry name" value="Arf"/>
    <property type="match status" value="1"/>
</dbReference>
<dbReference type="PROSITE" id="PS51417">
    <property type="entry name" value="ARF"/>
    <property type="match status" value="1"/>
</dbReference>
<evidence type="ECO:0000256" key="9">
    <source>
        <dbReference type="ARBA" id="ARBA00023134"/>
    </source>
</evidence>
<dbReference type="GO" id="GO:0003924">
    <property type="term" value="F:GTPase activity"/>
    <property type="evidence" value="ECO:0007669"/>
    <property type="project" value="InterPro"/>
</dbReference>
<proteinExistence type="inferred from homology"/>
<reference evidence="13 14" key="1">
    <citation type="submission" date="2016-11" db="EMBL/GenBank/DDBJ databases">
        <title>The macronuclear genome of Stentor coeruleus: a giant cell with tiny introns.</title>
        <authorList>
            <person name="Slabodnick M."/>
            <person name="Ruby J.G."/>
            <person name="Reiff S.B."/>
            <person name="Swart E.C."/>
            <person name="Gosai S."/>
            <person name="Prabakaran S."/>
            <person name="Witkowska E."/>
            <person name="Larue G.E."/>
            <person name="Fisher S."/>
            <person name="Freeman R.M."/>
            <person name="Gunawardena J."/>
            <person name="Chu W."/>
            <person name="Stover N.A."/>
            <person name="Gregory B.D."/>
            <person name="Nowacki M."/>
            <person name="Derisi J."/>
            <person name="Roy S.W."/>
            <person name="Marshall W.F."/>
            <person name="Sood P."/>
        </authorList>
    </citation>
    <scope>NUCLEOTIDE SEQUENCE [LARGE SCALE GENOMIC DNA]</scope>
    <source>
        <strain evidence="13">WM001</strain>
    </source>
</reference>
<feature type="binding site" evidence="11">
    <location>
        <begin position="3"/>
        <end position="10"/>
    </location>
    <ligand>
        <name>GTP</name>
        <dbReference type="ChEBI" id="CHEBI:37565"/>
    </ligand>
</feature>
<feature type="binding site" evidence="11">
    <location>
        <begin position="104"/>
        <end position="107"/>
    </location>
    <ligand>
        <name>GTP</name>
        <dbReference type="ChEBI" id="CHEBI:37565"/>
    </ligand>
</feature>
<dbReference type="InterPro" id="IPR024156">
    <property type="entry name" value="Small_GTPase_ARF"/>
</dbReference>
<dbReference type="GO" id="GO:0005525">
    <property type="term" value="F:GTP binding"/>
    <property type="evidence" value="ECO:0007669"/>
    <property type="project" value="UniProtKB-KW"/>
</dbReference>